<dbReference type="GO" id="GO:0016020">
    <property type="term" value="C:membrane"/>
    <property type="evidence" value="ECO:0007669"/>
    <property type="project" value="TreeGrafter"/>
</dbReference>
<feature type="domain" description="TRP C-terminal" evidence="2">
    <location>
        <begin position="487"/>
        <end position="845"/>
    </location>
</feature>
<accession>A0A1A0HFY9</accession>
<keyword evidence="1" id="KW-1133">Transmembrane helix</keyword>
<dbReference type="InterPro" id="IPR040241">
    <property type="entry name" value="TRP_Flc/Pkd2-like"/>
</dbReference>
<feature type="transmembrane region" description="Helical" evidence="1">
    <location>
        <begin position="750"/>
        <end position="769"/>
    </location>
</feature>
<evidence type="ECO:0000256" key="1">
    <source>
        <dbReference type="SAM" id="Phobius"/>
    </source>
</evidence>
<dbReference type="InterPro" id="IPR010308">
    <property type="entry name" value="TRP_C"/>
</dbReference>
<evidence type="ECO:0000313" key="4">
    <source>
        <dbReference type="Proteomes" id="UP000092555"/>
    </source>
</evidence>
<feature type="transmembrane region" description="Helical" evidence="1">
    <location>
        <begin position="422"/>
        <end position="440"/>
    </location>
</feature>
<keyword evidence="4" id="KW-1185">Reference proteome</keyword>
<dbReference type="Proteomes" id="UP000092555">
    <property type="component" value="Unassembled WGS sequence"/>
</dbReference>
<dbReference type="STRING" id="869754.A0A1A0HFY9"/>
<dbReference type="GeneID" id="30028173"/>
<feature type="transmembrane region" description="Helical" evidence="1">
    <location>
        <begin position="662"/>
        <end position="686"/>
    </location>
</feature>
<dbReference type="GO" id="GO:0055085">
    <property type="term" value="P:transmembrane transport"/>
    <property type="evidence" value="ECO:0007669"/>
    <property type="project" value="TreeGrafter"/>
</dbReference>
<keyword evidence="1" id="KW-0472">Membrane</keyword>
<proteinExistence type="predicted"/>
<evidence type="ECO:0000313" key="3">
    <source>
        <dbReference type="EMBL" id="OBA22812.1"/>
    </source>
</evidence>
<dbReference type="RefSeq" id="XP_018713293.1">
    <property type="nucleotide sequence ID" value="XM_018855197.1"/>
</dbReference>
<dbReference type="PANTHER" id="PTHR31145">
    <property type="entry name" value="INTEGRAL MEMBRANE PROTEIN (AFU_ORTHOLOGUE AFUA_7G01610)"/>
    <property type="match status" value="1"/>
</dbReference>
<feature type="transmembrane region" description="Helical" evidence="1">
    <location>
        <begin position="447"/>
        <end position="467"/>
    </location>
</feature>
<organism evidence="3 4">
    <name type="scientific">Metschnikowia bicuspidata var. bicuspidata NRRL YB-4993</name>
    <dbReference type="NCBI Taxonomy" id="869754"/>
    <lineage>
        <taxon>Eukaryota</taxon>
        <taxon>Fungi</taxon>
        <taxon>Dikarya</taxon>
        <taxon>Ascomycota</taxon>
        <taxon>Saccharomycotina</taxon>
        <taxon>Pichiomycetes</taxon>
        <taxon>Metschnikowiaceae</taxon>
        <taxon>Metschnikowia</taxon>
    </lineage>
</organism>
<dbReference type="AlphaFoldDB" id="A0A1A0HFY9"/>
<feature type="transmembrane region" description="Helical" evidence="1">
    <location>
        <begin position="724"/>
        <end position="744"/>
    </location>
</feature>
<feature type="transmembrane region" description="Helical" evidence="1">
    <location>
        <begin position="504"/>
        <end position="527"/>
    </location>
</feature>
<reference evidence="3 4" key="1">
    <citation type="submission" date="2016-05" db="EMBL/GenBank/DDBJ databases">
        <title>Comparative genomics of biotechnologically important yeasts.</title>
        <authorList>
            <consortium name="DOE Joint Genome Institute"/>
            <person name="Riley R."/>
            <person name="Haridas S."/>
            <person name="Wolfe K.H."/>
            <person name="Lopes M.R."/>
            <person name="Hittinger C.T."/>
            <person name="Goker M."/>
            <person name="Salamov A."/>
            <person name="Wisecaver J."/>
            <person name="Long T.M."/>
            <person name="Aerts A.L."/>
            <person name="Barry K."/>
            <person name="Choi C."/>
            <person name="Clum A."/>
            <person name="Coughlan A.Y."/>
            <person name="Deshpande S."/>
            <person name="Douglass A.P."/>
            <person name="Hanson S.J."/>
            <person name="Klenk H.-P."/>
            <person name="LaButti K."/>
            <person name="Lapidus A."/>
            <person name="Lindquist E."/>
            <person name="Lipzen A."/>
            <person name="Meier-kolthoff J.P."/>
            <person name="Ohm R.A."/>
            <person name="Otillar R.P."/>
            <person name="Pangilinan J."/>
            <person name="Peng Y."/>
            <person name="Rokas A."/>
            <person name="Rosa C.A."/>
            <person name="Scheuner C."/>
            <person name="Sibirny A.A."/>
            <person name="Slot J.C."/>
            <person name="Stielow J.B."/>
            <person name="Sun H."/>
            <person name="Kurtzman C.P."/>
            <person name="Blackwell M."/>
            <person name="Grigoriev I.V."/>
            <person name="Jeffries T.W."/>
        </authorList>
    </citation>
    <scope>NUCLEOTIDE SEQUENCE [LARGE SCALE GENOMIC DNA]</scope>
    <source>
        <strain evidence="3 4">NRRL YB-4993</strain>
    </source>
</reference>
<dbReference type="EMBL" id="LXTC01000001">
    <property type="protein sequence ID" value="OBA22812.1"/>
    <property type="molecule type" value="Genomic_DNA"/>
</dbReference>
<feature type="transmembrane region" description="Helical" evidence="1">
    <location>
        <begin position="820"/>
        <end position="844"/>
    </location>
</feature>
<feature type="transmembrane region" description="Helical" evidence="1">
    <location>
        <begin position="580"/>
        <end position="600"/>
    </location>
</feature>
<dbReference type="Pfam" id="PF06011">
    <property type="entry name" value="TRP"/>
    <property type="match status" value="1"/>
</dbReference>
<feature type="transmembrane region" description="Helical" evidence="1">
    <location>
        <begin position="113"/>
        <end position="135"/>
    </location>
</feature>
<name>A0A1A0HFY9_9ASCO</name>
<evidence type="ECO:0000259" key="2">
    <source>
        <dbReference type="Pfam" id="PF06011"/>
    </source>
</evidence>
<comment type="caution">
    <text evidence="3">The sequence shown here is derived from an EMBL/GenBank/DDBJ whole genome shotgun (WGS) entry which is preliminary data.</text>
</comment>
<keyword evidence="1" id="KW-0812">Transmembrane</keyword>
<dbReference type="OrthoDB" id="5312224at2759"/>
<sequence length="1044" mass="116591">MDDWRTARRKNSVIVAAQRPLDTGPPGCPAATKAPTYTETCGPPHLIQRSLVLDARRCLVHKRLFLPDPRPILCAPTQVDSFCNSGFYEKGLDASLLTSKSGLRPILLTDLKMFLRSLALLVYVSLLRSVLGGFIRINSFAHTNQTAVALDPLIVFVALDEELQLMKFLINSKVVHWQNASTTAPVISDVNAATNRYTTLHVEIDFMGSTFVDENLRFCDVLMVKNTSRLEDTYRFDGLSSSSASLSTAVATGLANPDIPGYVPNAIDSANAMDEADAIDEANAMDDSDVVDGRNVIDDALHVQGLNLSEGSGNLLFNSSAPSASMASSNASVEALFANKTGDGLLCPLYVNDSIAFYYQADVSQNYKKFGSYSVRLSVVSNNEESNIIGSGIGYVTSSSQNPFLIEASAICNEGLLKQLEATPLALVSYLQFALFMSGLNIQYPGFFHYLMGRIRWCALLGINIFYKWTSIPSPDLDNIYKTYYNGLKALAQYNPNGYYQYSWPNFILCLLIWTAVGLAGYQAFIFMKVLAQSHRSPSILRKCFGHLPASSYVATENESLATSFRYSWRTNMWALLGNLLREVLTTFGLPFLVLTIYMLSMASSLDSLFQEAAKLNEQNAFSATIPYGILNHQSKSLGLSSIEVRATELDFSKQRSGIPTLSIAFGLMALVAWFGSVFLFLYYYVVPVLIRGHPKQNVTKLYTSVKAIVTWAYLYNVYKPSKVYYVAVDIFGCTFSLIIIAALQNYPTAQVVLMIVLQFTMLTLLLTIRPHFLALTWHSVPALMHVCRFLVTVLNIPYLSQLEVSEAHRTYVAYAQMTIHFIFVVFYIVKLVYCLVITILAAVKVHKISLTEEKAEVENINASRASFLNEFEFKQVPVQAHLANTDPSAIRSSTASSLNDGEVDYYRSKSERVLRSLESRDFFLDTKVSNGTTTDEASLDYQQTEHRIRVTDYTTREADWIYQKCFSASEIDPEMRELWELRDRNKNTQPLLAKVKSSGPEKGVLASFWEKFTPKKEKGFEVVRRRPIVVKNTATADDNNESK</sequence>
<gene>
    <name evidence="3" type="ORF">METBIDRAFT_228187</name>
</gene>
<protein>
    <recommendedName>
        <fullName evidence="2">TRP C-terminal domain-containing protein</fullName>
    </recommendedName>
</protein>
<dbReference type="PANTHER" id="PTHR31145:SF6">
    <property type="entry name" value="INTEGRAL MEMBRANE PROTEIN (AFU_ORTHOLOGUE AFUA_7G01610)"/>
    <property type="match status" value="1"/>
</dbReference>